<comment type="caution">
    <text evidence="1">The sequence shown here is derived from an EMBL/GenBank/DDBJ whole genome shotgun (WGS) entry which is preliminary data.</text>
</comment>
<dbReference type="RefSeq" id="WP_135504633.1">
    <property type="nucleotide sequence ID" value="NZ_CP181055.1"/>
</dbReference>
<protein>
    <submittedName>
        <fullName evidence="1">Uncharacterized protein</fullName>
    </submittedName>
</protein>
<sequence length="154" mass="18508">MHEIQLLDEKDDRVYLVYMTNRQDSFKLFERDMSQMMERASAEISIGYTNLWAMKRIGIIEKEKVCYFPDNELLIEPAFFQQHGKIEVYIIFLFVKYNPSAPYMFSKRMNMEPYKRFEDAAEAGCRLIELMENTYPGRQFKVLCAKLLYDIPWH</sequence>
<dbReference type="OrthoDB" id="2451044at2"/>
<reference evidence="1 2" key="1">
    <citation type="submission" date="2020-08" db="EMBL/GenBank/DDBJ databases">
        <title>Genomic Encyclopedia of Type Strains, Phase IV (KMG-IV): sequencing the most valuable type-strain genomes for metagenomic binning, comparative biology and taxonomic classification.</title>
        <authorList>
            <person name="Goeker M."/>
        </authorList>
    </citation>
    <scope>NUCLEOTIDE SEQUENCE [LARGE SCALE GENOMIC DNA]</scope>
    <source>
        <strain evidence="1 2">DSM 15895</strain>
    </source>
</reference>
<dbReference type="AlphaFoldDB" id="A0A7W8FT54"/>
<name>A0A7W8FT54_9BACL</name>
<keyword evidence="2" id="KW-1185">Reference proteome</keyword>
<proteinExistence type="predicted"/>
<evidence type="ECO:0000313" key="1">
    <source>
        <dbReference type="EMBL" id="MBB5181239.1"/>
    </source>
</evidence>
<accession>A0A7W8FT54</accession>
<evidence type="ECO:0000313" key="2">
    <source>
        <dbReference type="Proteomes" id="UP000525923"/>
    </source>
</evidence>
<dbReference type="EMBL" id="JACHHE010000007">
    <property type="protein sequence ID" value="MBB5181239.1"/>
    <property type="molecule type" value="Genomic_DNA"/>
</dbReference>
<organism evidence="1 2">
    <name type="scientific">Planococcus koreensis</name>
    <dbReference type="NCBI Taxonomy" id="112331"/>
    <lineage>
        <taxon>Bacteria</taxon>
        <taxon>Bacillati</taxon>
        <taxon>Bacillota</taxon>
        <taxon>Bacilli</taxon>
        <taxon>Bacillales</taxon>
        <taxon>Caryophanaceae</taxon>
        <taxon>Planococcus</taxon>
    </lineage>
</organism>
<gene>
    <name evidence="1" type="ORF">HNQ44_002704</name>
</gene>
<dbReference type="Proteomes" id="UP000525923">
    <property type="component" value="Unassembled WGS sequence"/>
</dbReference>